<protein>
    <submittedName>
        <fullName evidence="3">Prepilin peptidase</fullName>
    </submittedName>
</protein>
<dbReference type="GO" id="GO:0004190">
    <property type="term" value="F:aspartic-type endopeptidase activity"/>
    <property type="evidence" value="ECO:0007669"/>
    <property type="project" value="InterPro"/>
</dbReference>
<keyword evidence="1" id="KW-1133">Transmembrane helix</keyword>
<dbReference type="Gene3D" id="1.20.120.1220">
    <property type="match status" value="1"/>
</dbReference>
<dbReference type="RefSeq" id="WP_204907834.1">
    <property type="nucleotide sequence ID" value="NZ_JACJLV010000003.1"/>
</dbReference>
<keyword evidence="4" id="KW-1185">Reference proteome</keyword>
<feature type="transmembrane region" description="Helical" evidence="1">
    <location>
        <begin position="81"/>
        <end position="114"/>
    </location>
</feature>
<feature type="transmembrane region" description="Helical" evidence="1">
    <location>
        <begin position="126"/>
        <end position="143"/>
    </location>
</feature>
<reference evidence="3" key="1">
    <citation type="submission" date="2020-08" db="EMBL/GenBank/DDBJ databases">
        <authorList>
            <person name="Cejkova D."/>
            <person name="Kubasova T."/>
            <person name="Jahodarova E."/>
            <person name="Rychlik I."/>
        </authorList>
    </citation>
    <scope>NUCLEOTIDE SEQUENCE</scope>
    <source>
        <strain evidence="3">An420c</strain>
    </source>
</reference>
<keyword evidence="1" id="KW-0472">Membrane</keyword>
<name>A0A938X2B0_9CLOT</name>
<accession>A0A938X2B0</accession>
<evidence type="ECO:0000259" key="2">
    <source>
        <dbReference type="Pfam" id="PF01478"/>
    </source>
</evidence>
<dbReference type="EMBL" id="JACJLV010000003">
    <property type="protein sequence ID" value="MBM6825768.1"/>
    <property type="molecule type" value="Genomic_DNA"/>
</dbReference>
<dbReference type="InterPro" id="IPR000045">
    <property type="entry name" value="Prepilin_IV_endopep_pep"/>
</dbReference>
<gene>
    <name evidence="3" type="ORF">H6A13_01440</name>
</gene>
<dbReference type="GO" id="GO:0016020">
    <property type="term" value="C:membrane"/>
    <property type="evidence" value="ECO:0007669"/>
    <property type="project" value="InterPro"/>
</dbReference>
<evidence type="ECO:0000313" key="4">
    <source>
        <dbReference type="Proteomes" id="UP000713880"/>
    </source>
</evidence>
<evidence type="ECO:0000256" key="1">
    <source>
        <dbReference type="SAM" id="Phobius"/>
    </source>
</evidence>
<dbReference type="AlphaFoldDB" id="A0A938X2B0"/>
<organism evidence="3 4">
    <name type="scientific">Mordavella massiliensis</name>
    <dbReference type="NCBI Taxonomy" id="1871024"/>
    <lineage>
        <taxon>Bacteria</taxon>
        <taxon>Bacillati</taxon>
        <taxon>Bacillota</taxon>
        <taxon>Clostridia</taxon>
        <taxon>Eubacteriales</taxon>
        <taxon>Clostridiaceae</taxon>
        <taxon>Mordavella</taxon>
    </lineage>
</organism>
<feature type="domain" description="Prepilin type IV endopeptidase peptidase" evidence="2">
    <location>
        <begin position="8"/>
        <end position="109"/>
    </location>
</feature>
<dbReference type="Pfam" id="PF01478">
    <property type="entry name" value="Peptidase_A24"/>
    <property type="match status" value="1"/>
</dbReference>
<keyword evidence="1" id="KW-0812">Transmembrane</keyword>
<proteinExistence type="predicted"/>
<dbReference type="Proteomes" id="UP000713880">
    <property type="component" value="Unassembled WGS sequence"/>
</dbReference>
<reference evidence="3" key="2">
    <citation type="journal article" date="2021" name="Sci. Rep.">
        <title>The distribution of antibiotic resistance genes in chicken gut microbiota commensals.</title>
        <authorList>
            <person name="Juricova H."/>
            <person name="Matiasovicova J."/>
            <person name="Kubasova T."/>
            <person name="Cejkova D."/>
            <person name="Rychlik I."/>
        </authorList>
    </citation>
    <scope>NUCLEOTIDE SEQUENCE</scope>
    <source>
        <strain evidence="3">An420c</strain>
    </source>
</reference>
<feature type="transmembrane region" description="Helical" evidence="1">
    <location>
        <begin position="6"/>
        <end position="23"/>
    </location>
</feature>
<comment type="caution">
    <text evidence="3">The sequence shown here is derived from an EMBL/GenBank/DDBJ whole genome shotgun (WGS) entry which is preliminary data.</text>
</comment>
<sequence>MWTLSYAIGMGILGSLSIIDIQFRRVPAEILGMANLAVIVYQIVFAREDLWLILGGAAVGVLFLGFSWATRERMGYGDSWAILILGIFLGLWGLLEVLAAAFFFLAAVSVIFLARKKMSRRFAVPFYPFLTAGYLISVCGGGYL</sequence>
<feature type="transmembrane region" description="Helical" evidence="1">
    <location>
        <begin position="50"/>
        <end position="69"/>
    </location>
</feature>
<evidence type="ECO:0000313" key="3">
    <source>
        <dbReference type="EMBL" id="MBM6825768.1"/>
    </source>
</evidence>